<keyword evidence="7 15" id="KW-0769">Symport</keyword>
<dbReference type="AlphaFoldDB" id="A0AAU9WY56"/>
<keyword evidence="11 14" id="KW-1015">Disulfide bond</keyword>
<feature type="binding site" evidence="13">
    <location>
        <position position="44"/>
    </location>
    <ligand>
        <name>Na(+)</name>
        <dbReference type="ChEBI" id="CHEBI:29101"/>
        <label>2</label>
    </ligand>
</feature>
<evidence type="ECO:0000256" key="16">
    <source>
        <dbReference type="SAM" id="Phobius"/>
    </source>
</evidence>
<keyword evidence="18" id="KW-1185">Reference proteome</keyword>
<feature type="transmembrane region" description="Helical" evidence="16">
    <location>
        <begin position="482"/>
        <end position="503"/>
    </location>
</feature>
<evidence type="ECO:0000256" key="4">
    <source>
        <dbReference type="ARBA" id="ARBA00022692"/>
    </source>
</evidence>
<evidence type="ECO:0000256" key="1">
    <source>
        <dbReference type="ARBA" id="ARBA00004651"/>
    </source>
</evidence>
<feature type="binding site" evidence="13">
    <location>
        <position position="40"/>
    </location>
    <ligand>
        <name>Na(+)</name>
        <dbReference type="ChEBI" id="CHEBI:29101"/>
        <label>1</label>
    </ligand>
</feature>
<keyword evidence="5 13" id="KW-0479">Metal-binding</keyword>
<dbReference type="SUPFAM" id="SSF161070">
    <property type="entry name" value="SNF-like"/>
    <property type="match status" value="1"/>
</dbReference>
<dbReference type="GO" id="GO:0006836">
    <property type="term" value="P:neurotransmitter transport"/>
    <property type="evidence" value="ECO:0007669"/>
    <property type="project" value="UniProtKB-KW"/>
</dbReference>
<evidence type="ECO:0000256" key="9">
    <source>
        <dbReference type="ARBA" id="ARBA00023053"/>
    </source>
</evidence>
<dbReference type="PROSITE" id="PS50267">
    <property type="entry name" value="NA_NEUROTRAN_SYMP_3"/>
    <property type="match status" value="1"/>
</dbReference>
<evidence type="ECO:0000256" key="2">
    <source>
        <dbReference type="ARBA" id="ARBA00022448"/>
    </source>
</evidence>
<comment type="subcellular location">
    <subcellularLocation>
        <location evidence="1">Cell membrane</location>
        <topology evidence="1">Multi-pass membrane protein</topology>
    </subcellularLocation>
</comment>
<dbReference type="InterPro" id="IPR037272">
    <property type="entry name" value="SNS_sf"/>
</dbReference>
<evidence type="ECO:0000256" key="15">
    <source>
        <dbReference type="RuleBase" id="RU003732"/>
    </source>
</evidence>
<comment type="similarity">
    <text evidence="15">Belongs to the sodium:neurotransmitter symporter (SNF) (TC 2.A.22) family.</text>
</comment>
<dbReference type="GO" id="GO:0006865">
    <property type="term" value="P:amino acid transport"/>
    <property type="evidence" value="ECO:0007669"/>
    <property type="project" value="TreeGrafter"/>
</dbReference>
<dbReference type="GO" id="GO:0005886">
    <property type="term" value="C:plasma membrane"/>
    <property type="evidence" value="ECO:0007669"/>
    <property type="project" value="UniProtKB-SubCell"/>
</dbReference>
<dbReference type="Pfam" id="PF00209">
    <property type="entry name" value="SNF"/>
    <property type="match status" value="1"/>
</dbReference>
<feature type="transmembrane region" description="Helical" evidence="16">
    <location>
        <begin position="367"/>
        <end position="390"/>
    </location>
</feature>
<evidence type="ECO:0000256" key="8">
    <source>
        <dbReference type="ARBA" id="ARBA00022989"/>
    </source>
</evidence>
<evidence type="ECO:0000256" key="6">
    <source>
        <dbReference type="ARBA" id="ARBA00022775"/>
    </source>
</evidence>
<dbReference type="PANTHER" id="PTHR11616">
    <property type="entry name" value="SODIUM/CHLORIDE DEPENDENT TRANSPORTER"/>
    <property type="match status" value="1"/>
</dbReference>
<evidence type="ECO:0000256" key="5">
    <source>
        <dbReference type="ARBA" id="ARBA00022723"/>
    </source>
</evidence>
<feature type="transmembrane region" description="Helical" evidence="16">
    <location>
        <begin position="230"/>
        <end position="261"/>
    </location>
</feature>
<evidence type="ECO:0000256" key="10">
    <source>
        <dbReference type="ARBA" id="ARBA00023136"/>
    </source>
</evidence>
<feature type="transmembrane region" description="Helical" evidence="16">
    <location>
        <begin position="411"/>
        <end position="438"/>
    </location>
</feature>
<evidence type="ECO:0000256" key="3">
    <source>
        <dbReference type="ARBA" id="ARBA00022475"/>
    </source>
</evidence>
<comment type="caution">
    <text evidence="17">The sequence shown here is derived from an EMBL/GenBank/DDBJ whole genome shotgun (WGS) entry which is preliminary data.</text>
</comment>
<reference evidence="17 18" key="1">
    <citation type="submission" date="2022-05" db="EMBL/GenBank/DDBJ databases">
        <authorList>
            <consortium name="Genoscope - CEA"/>
            <person name="William W."/>
        </authorList>
    </citation>
    <scope>NUCLEOTIDE SEQUENCE [LARGE SCALE GENOMIC DNA]</scope>
</reference>
<keyword evidence="8 16" id="KW-1133">Transmembrane helix</keyword>
<protein>
    <recommendedName>
        <fullName evidence="15">Transporter</fullName>
    </recommendedName>
</protein>
<dbReference type="GO" id="GO:0090493">
    <property type="term" value="P:catecholamine uptake"/>
    <property type="evidence" value="ECO:0007669"/>
    <property type="project" value="UniProtKB-ARBA"/>
</dbReference>
<keyword evidence="3" id="KW-1003">Cell membrane</keyword>
<feature type="binding site" evidence="13">
    <location>
        <position position="284"/>
    </location>
    <ligand>
        <name>Na(+)</name>
        <dbReference type="ChEBI" id="CHEBI:29101"/>
        <label>1</label>
    </ligand>
</feature>
<dbReference type="InterPro" id="IPR000175">
    <property type="entry name" value="Na/ntran_symport"/>
</dbReference>
<keyword evidence="12" id="KW-0325">Glycoprotein</keyword>
<gene>
    <name evidence="17" type="ORF">PMEA_00013848</name>
</gene>
<feature type="binding site" evidence="13">
    <location>
        <position position="39"/>
    </location>
    <ligand>
        <name>Na(+)</name>
        <dbReference type="ChEBI" id="CHEBI:29101"/>
        <label>1</label>
    </ligand>
</feature>
<evidence type="ECO:0000256" key="14">
    <source>
        <dbReference type="PIRSR" id="PIRSR600175-2"/>
    </source>
</evidence>
<proteinExistence type="inferred from homology"/>
<feature type="transmembrane region" description="Helical" evidence="16">
    <location>
        <begin position="61"/>
        <end position="82"/>
    </location>
</feature>
<dbReference type="NCBIfam" id="NF037979">
    <property type="entry name" value="Na_transp"/>
    <property type="match status" value="1"/>
</dbReference>
<dbReference type="Proteomes" id="UP001159428">
    <property type="component" value="Unassembled WGS sequence"/>
</dbReference>
<feature type="transmembrane region" description="Helical" evidence="16">
    <location>
        <begin position="199"/>
        <end position="218"/>
    </location>
</feature>
<dbReference type="PROSITE" id="PS00610">
    <property type="entry name" value="NA_NEUROTRAN_SYMP_1"/>
    <property type="match status" value="1"/>
</dbReference>
<sequence length="579" mass="64038">MTNRVQPVVIEVGESSEASGQREKWTSKADFIASCIGYAVGLGNIWRFPYLCYKNGGATFLIPYFLTLITCGIPLFYLELALGQYLSLGTIKAWAVVCPALKGLCIGVAMVIISFLISIYYNVVISWSLLYLYHSFASVVPWKSCGNSWNTANCSEDFRNFTANCTTFNCSMTAVSPSQEFWERRILDVSNGIDEPGEIRLPLATTLFISWIAVFFCIHKGIKSSGKVAYFTAIFPYIVLCILLVRGVTLPGALDGIIFYLKPDVEKLLEPQVWIDAATQIFFSLSVGLGGLVTYASYNEFNNNCERDAVVVSCINCATSVGGGFVIFSVIGFMAHTLNREVAQVVSSGPGLGFVAYPEGIAQMPAAPVWAVMFFFMLFTIGLGSQFVFTETTIRAVLDTFTKLRPYKGRCLFCLCLISYLIGLSCVTKGGIYVLNIFDSQSGGISLICVVVLEAVAVSWGYGVDKFSDNIKDMIGKKPSKYFVICWKYVTPLVATFIFLGSITQWKKITYNGYMYPDWAQAVAWLLALSSFLAIPIFALYAIFHPKGSFRERLRKAVSPNVNVLNTVAERHNLPSRPR</sequence>
<organism evidence="17 18">
    <name type="scientific">Pocillopora meandrina</name>
    <dbReference type="NCBI Taxonomy" id="46732"/>
    <lineage>
        <taxon>Eukaryota</taxon>
        <taxon>Metazoa</taxon>
        <taxon>Cnidaria</taxon>
        <taxon>Anthozoa</taxon>
        <taxon>Hexacorallia</taxon>
        <taxon>Scleractinia</taxon>
        <taxon>Astrocoeniina</taxon>
        <taxon>Pocilloporidae</taxon>
        <taxon>Pocillopora</taxon>
    </lineage>
</organism>
<evidence type="ECO:0000256" key="11">
    <source>
        <dbReference type="ARBA" id="ARBA00023157"/>
    </source>
</evidence>
<feature type="transmembrane region" description="Helical" evidence="16">
    <location>
        <begin position="523"/>
        <end position="544"/>
    </location>
</feature>
<keyword evidence="10 16" id="KW-0472">Membrane</keyword>
<keyword evidence="6" id="KW-0532">Neurotransmitter transport</keyword>
<evidence type="ECO:0000256" key="7">
    <source>
        <dbReference type="ARBA" id="ARBA00022847"/>
    </source>
</evidence>
<feature type="transmembrane region" description="Helical" evidence="16">
    <location>
        <begin position="310"/>
        <end position="335"/>
    </location>
</feature>
<evidence type="ECO:0000256" key="13">
    <source>
        <dbReference type="PIRSR" id="PIRSR600175-1"/>
    </source>
</evidence>
<feature type="transmembrane region" description="Helical" evidence="16">
    <location>
        <begin position="444"/>
        <end position="462"/>
    </location>
</feature>
<feature type="transmembrane region" description="Helical" evidence="16">
    <location>
        <begin position="31"/>
        <end position="49"/>
    </location>
</feature>
<dbReference type="GO" id="GO:0008504">
    <property type="term" value="F:monoamine transmembrane transporter activity"/>
    <property type="evidence" value="ECO:0007669"/>
    <property type="project" value="UniProtKB-ARBA"/>
</dbReference>
<evidence type="ECO:0000313" key="17">
    <source>
        <dbReference type="EMBL" id="CAH3130170.1"/>
    </source>
</evidence>
<evidence type="ECO:0000313" key="18">
    <source>
        <dbReference type="Proteomes" id="UP001159428"/>
    </source>
</evidence>
<accession>A0AAU9WY56</accession>
<feature type="binding site" evidence="13">
    <location>
        <position position="37"/>
    </location>
    <ligand>
        <name>Na(+)</name>
        <dbReference type="ChEBI" id="CHEBI:29101"/>
        <label>1</label>
    </ligand>
</feature>
<dbReference type="PANTHER" id="PTHR11616:SF320">
    <property type="entry name" value="SODIUM-DEPENDENT NORADRENALINE TRANSPORTER"/>
    <property type="match status" value="1"/>
</dbReference>
<evidence type="ECO:0000256" key="12">
    <source>
        <dbReference type="ARBA" id="ARBA00023180"/>
    </source>
</evidence>
<name>A0AAU9WY56_9CNID</name>
<dbReference type="PRINTS" id="PR00176">
    <property type="entry name" value="NANEUSMPORT"/>
</dbReference>
<dbReference type="GO" id="GO:0046872">
    <property type="term" value="F:metal ion binding"/>
    <property type="evidence" value="ECO:0007669"/>
    <property type="project" value="UniProtKB-KW"/>
</dbReference>
<feature type="binding site" evidence="13">
    <location>
        <position position="385"/>
    </location>
    <ligand>
        <name>Na(+)</name>
        <dbReference type="ChEBI" id="CHEBI:29101"/>
        <label>1</label>
    </ligand>
</feature>
<feature type="transmembrane region" description="Helical" evidence="16">
    <location>
        <begin position="94"/>
        <end position="121"/>
    </location>
</feature>
<feature type="binding site" evidence="13">
    <location>
        <position position="316"/>
    </location>
    <ligand>
        <name>Na(+)</name>
        <dbReference type="ChEBI" id="CHEBI:29101"/>
        <label>1</label>
    </ligand>
</feature>
<keyword evidence="9 13" id="KW-0915">Sodium</keyword>
<keyword evidence="2 15" id="KW-0813">Transport</keyword>
<dbReference type="GO" id="GO:0015378">
    <property type="term" value="F:sodium:chloride symporter activity"/>
    <property type="evidence" value="ECO:0007669"/>
    <property type="project" value="UniProtKB-ARBA"/>
</dbReference>
<feature type="disulfide bond" evidence="14">
    <location>
        <begin position="145"/>
        <end position="154"/>
    </location>
</feature>
<keyword evidence="4 15" id="KW-0812">Transmembrane</keyword>
<feature type="transmembrane region" description="Helical" evidence="16">
    <location>
        <begin position="281"/>
        <end position="298"/>
    </location>
</feature>
<dbReference type="EMBL" id="CALNXJ010000024">
    <property type="protein sequence ID" value="CAH3130170.1"/>
    <property type="molecule type" value="Genomic_DNA"/>
</dbReference>